<organism evidence="1 2">
    <name type="scientific">Scrofimicrobium canadense</name>
    <dbReference type="NCBI Taxonomy" id="2652290"/>
    <lineage>
        <taxon>Bacteria</taxon>
        <taxon>Bacillati</taxon>
        <taxon>Actinomycetota</taxon>
        <taxon>Actinomycetes</taxon>
        <taxon>Actinomycetales</taxon>
        <taxon>Actinomycetaceae</taxon>
        <taxon>Scrofimicrobium</taxon>
    </lineage>
</organism>
<evidence type="ECO:0008006" key="3">
    <source>
        <dbReference type="Google" id="ProtNLM"/>
    </source>
</evidence>
<comment type="caution">
    <text evidence="1">The sequence shown here is derived from an EMBL/GenBank/DDBJ whole genome shotgun (WGS) entry which is preliminary data.</text>
</comment>
<dbReference type="RefSeq" id="WP_154542585.1">
    <property type="nucleotide sequence ID" value="NZ_VULO01000001.1"/>
</dbReference>
<reference evidence="1 2" key="1">
    <citation type="submission" date="2019-08" db="EMBL/GenBank/DDBJ databases">
        <title>In-depth cultivation of the pig gut microbiome towards novel bacterial diversity and tailored functional studies.</title>
        <authorList>
            <person name="Wylensek D."/>
            <person name="Hitch T.C.A."/>
            <person name="Clavel T."/>
        </authorList>
    </citation>
    <scope>NUCLEOTIDE SEQUENCE [LARGE SCALE GENOMIC DNA]</scope>
    <source>
        <strain evidence="1 2">WB03_NA08</strain>
    </source>
</reference>
<proteinExistence type="predicted"/>
<dbReference type="EMBL" id="VULO01000001">
    <property type="protein sequence ID" value="MSS83275.1"/>
    <property type="molecule type" value="Genomic_DNA"/>
</dbReference>
<protein>
    <recommendedName>
        <fullName evidence="3">PD-(D/E)XK nuclease superfamily protein</fullName>
    </recommendedName>
</protein>
<accession>A0A6N7W1V5</accession>
<dbReference type="InterPro" id="IPR029470">
    <property type="entry name" value="PDDEXK_4"/>
</dbReference>
<evidence type="ECO:0000313" key="1">
    <source>
        <dbReference type="EMBL" id="MSS83275.1"/>
    </source>
</evidence>
<keyword evidence="2" id="KW-1185">Reference proteome</keyword>
<sequence>MDLRTDFLHQIPVAPLVPERPINVFEILREGHLETRVDMVLKFLMDPEEVHGMGTLVLDAFLELIDGAPFIDANGTRTEHFDATTAMGASGWKLGTQVQYIDLYVTNEELNLAVIVENKIGHVFNNPIDNYVRRALSEEYEDIVLVVLAPEYRQHEDPKLNNWVSKSITYAELVGKIRAAEGLTQMAMAPVDINQRRSLELLQQFMEVRTKGTEMRNLSDDDRLVTEWRAFNRDNEAEIEAFFQRQQQAEAIIKRRLTDLVDPIAEELRIRGKTVEVPSRPGRTGDDFWLYFELPEEGWVVELKSSLNFANPMAYVYVHPIGKTTEKTETLTSSLFADDETVSISFVSQALAMLHSE</sequence>
<name>A0A6N7W1V5_9ACTO</name>
<dbReference type="Proteomes" id="UP000470875">
    <property type="component" value="Unassembled WGS sequence"/>
</dbReference>
<dbReference type="Pfam" id="PF14281">
    <property type="entry name" value="PDDEXK_4"/>
    <property type="match status" value="1"/>
</dbReference>
<dbReference type="AlphaFoldDB" id="A0A6N7W1V5"/>
<gene>
    <name evidence="1" type="ORF">FYJ24_00530</name>
</gene>
<evidence type="ECO:0000313" key="2">
    <source>
        <dbReference type="Proteomes" id="UP000470875"/>
    </source>
</evidence>